<name>A0ABU7URG1_9CLOT</name>
<gene>
    <name evidence="3" type="ORF">SJI18_11655</name>
</gene>
<proteinExistence type="predicted"/>
<dbReference type="Pfam" id="PF26353">
    <property type="entry name" value="YhfM"/>
    <property type="match status" value="1"/>
</dbReference>
<dbReference type="InterPro" id="IPR058780">
    <property type="entry name" value="YhfM-like_dom"/>
</dbReference>
<dbReference type="Proteomes" id="UP001498469">
    <property type="component" value="Unassembled WGS sequence"/>
</dbReference>
<keyword evidence="1" id="KW-0812">Transmembrane</keyword>
<protein>
    <recommendedName>
        <fullName evidence="2">YhfM-like domain-containing protein</fullName>
    </recommendedName>
</protein>
<evidence type="ECO:0000313" key="4">
    <source>
        <dbReference type="Proteomes" id="UP001498469"/>
    </source>
</evidence>
<keyword evidence="1" id="KW-0472">Membrane</keyword>
<feature type="transmembrane region" description="Helical" evidence="1">
    <location>
        <begin position="6"/>
        <end position="25"/>
    </location>
</feature>
<evidence type="ECO:0000313" key="3">
    <source>
        <dbReference type="EMBL" id="MEF2112958.1"/>
    </source>
</evidence>
<keyword evidence="4" id="KW-1185">Reference proteome</keyword>
<dbReference type="EMBL" id="JAZHFS010000009">
    <property type="protein sequence ID" value="MEF2112958.1"/>
    <property type="molecule type" value="Genomic_DNA"/>
</dbReference>
<dbReference type="RefSeq" id="WP_216248120.1">
    <property type="nucleotide sequence ID" value="NZ_JAZHFS010000009.1"/>
</dbReference>
<reference evidence="3 4" key="1">
    <citation type="submission" date="2023-11" db="EMBL/GenBank/DDBJ databases">
        <title>Draft genome sequence of a psychrophilic Clostridium strain from permafrost water brine.</title>
        <authorList>
            <person name="Shcherbakova V.A."/>
            <person name="Trubitsyn V.E."/>
            <person name="Zakharyuk A.G."/>
        </authorList>
    </citation>
    <scope>NUCLEOTIDE SEQUENCE [LARGE SCALE GENOMIC DNA]</scope>
    <source>
        <strain evidence="3 4">14F</strain>
    </source>
</reference>
<comment type="caution">
    <text evidence="3">The sequence shown here is derived from an EMBL/GenBank/DDBJ whole genome shotgun (WGS) entry which is preliminary data.</text>
</comment>
<keyword evidence="1" id="KW-1133">Transmembrane helix</keyword>
<feature type="domain" description="YhfM-like" evidence="2">
    <location>
        <begin position="35"/>
        <end position="134"/>
    </location>
</feature>
<evidence type="ECO:0000259" key="2">
    <source>
        <dbReference type="Pfam" id="PF26353"/>
    </source>
</evidence>
<accession>A0ABU7URG1</accession>
<organism evidence="3 4">
    <name type="scientific">Clostridium frigoriphilum</name>
    <dbReference type="NCBI Taxonomy" id="443253"/>
    <lineage>
        <taxon>Bacteria</taxon>
        <taxon>Bacillati</taxon>
        <taxon>Bacillota</taxon>
        <taxon>Clostridia</taxon>
        <taxon>Eubacteriales</taxon>
        <taxon>Clostridiaceae</taxon>
        <taxon>Clostridium</taxon>
    </lineage>
</organism>
<sequence length="139" mass="16188">MKDKFIWAIAIFIIITISILIYFYVNTTYTYQKIDIYTAKNFNKEKNTPLISINDKNKLKEISTIIRKSKKMPGILNVVSPEYILEIHGFNKSMHTVYLWIGKDSVKGMYMYKDNTESGYSISETNAQKLRKIVITANN</sequence>
<evidence type="ECO:0000256" key="1">
    <source>
        <dbReference type="SAM" id="Phobius"/>
    </source>
</evidence>